<reference evidence="4" key="1">
    <citation type="submission" date="2016-01" db="EMBL/GenBank/DDBJ databases">
        <title>Reference transcriptome for the parasite Schistocephalus solidus: insights into the molecular evolution of parasitism.</title>
        <authorList>
            <person name="Hebert F.O."/>
            <person name="Grambauer S."/>
            <person name="Barber I."/>
            <person name="Landry C.R."/>
            <person name="Aubin-Horth N."/>
        </authorList>
    </citation>
    <scope>NUCLEOTIDE SEQUENCE</scope>
</reference>
<keyword evidence="2" id="KW-0472">Membrane</keyword>
<feature type="region of interest" description="Disordered" evidence="1">
    <location>
        <begin position="408"/>
        <end position="441"/>
    </location>
</feature>
<name>A0A0X3QAV4_SCHSO</name>
<proteinExistence type="predicted"/>
<evidence type="ECO:0000256" key="3">
    <source>
        <dbReference type="SAM" id="SignalP"/>
    </source>
</evidence>
<evidence type="ECO:0000256" key="1">
    <source>
        <dbReference type="SAM" id="MobiDB-lite"/>
    </source>
</evidence>
<keyword evidence="2" id="KW-0812">Transmembrane</keyword>
<evidence type="ECO:0000313" key="4">
    <source>
        <dbReference type="EMBL" id="JAP57932.1"/>
    </source>
</evidence>
<organism evidence="4">
    <name type="scientific">Schistocephalus solidus</name>
    <name type="common">Tapeworm</name>
    <dbReference type="NCBI Taxonomy" id="70667"/>
    <lineage>
        <taxon>Eukaryota</taxon>
        <taxon>Metazoa</taxon>
        <taxon>Spiralia</taxon>
        <taxon>Lophotrochozoa</taxon>
        <taxon>Platyhelminthes</taxon>
        <taxon>Cestoda</taxon>
        <taxon>Eucestoda</taxon>
        <taxon>Diphyllobothriidea</taxon>
        <taxon>Diphyllobothriidae</taxon>
        <taxon>Schistocephalus</taxon>
    </lineage>
</organism>
<dbReference type="AlphaFoldDB" id="A0A0X3QAV4"/>
<feature type="compositionally biased region" description="Polar residues" evidence="1">
    <location>
        <begin position="430"/>
        <end position="441"/>
    </location>
</feature>
<evidence type="ECO:0000256" key="2">
    <source>
        <dbReference type="SAM" id="Phobius"/>
    </source>
</evidence>
<dbReference type="EMBL" id="GEEE01005293">
    <property type="protein sequence ID" value="JAP57932.1"/>
    <property type="molecule type" value="Transcribed_RNA"/>
</dbReference>
<feature type="signal peptide" evidence="3">
    <location>
        <begin position="1"/>
        <end position="21"/>
    </location>
</feature>
<gene>
    <name evidence="4" type="ORF">TR137249</name>
</gene>
<accession>A0A0X3QAV4</accession>
<feature type="region of interest" description="Disordered" evidence="1">
    <location>
        <begin position="261"/>
        <end position="290"/>
    </location>
</feature>
<protein>
    <submittedName>
        <fullName evidence="4">Uncharacterized protein</fullName>
    </submittedName>
</protein>
<feature type="transmembrane region" description="Helical" evidence="2">
    <location>
        <begin position="237"/>
        <end position="257"/>
    </location>
</feature>
<keyword evidence="3" id="KW-0732">Signal</keyword>
<feature type="chain" id="PRO_5007051564" evidence="3">
    <location>
        <begin position="22"/>
        <end position="441"/>
    </location>
</feature>
<sequence length="441" mass="46704">MGTTSGLLCALLSALLPYCLANIDALIVDDFSATPKNTSFSAVRFILGQPKKKDIQLMVRMHWEFEKSLAFKKALVVLFERFEVPSYGDLCPNVMVNLQKDTDPPESVLEIQGSCLSHDLAKEWFTEDANLVTLQIQGLSPASTSQADSLRLLLLAVLLPLEGAPCPPGTLCCPNLLGSFAQPVCLHSALNDSNLAGDCQLVYAASPGERIPGSSELSPSSSEPTHLSLAWINIIQISLYVGLVLGFSAILIALFLWRNGSKGSRGSSSRRQKVSVSTSHAKPPGPANGCAPVVTVMTTGHANNPGIHLPSFVFPQQSNGGPPTSYAESYGEIDPGHITTASESTAPGYTVVNGPFLDGTANASESTAETAPLLEQVSFSQNKVSDGCASVEAEKTTIPANSTGIIFPSLGLPQRSGREPGTPYPRETATPLTASYRSERC</sequence>
<keyword evidence="2" id="KW-1133">Transmembrane helix</keyword>